<accession>A0A1G4E853</accession>
<proteinExistence type="predicted"/>
<dbReference type="VEuPathDB" id="PlasmoDB:PVP01_0005330"/>
<feature type="region of interest" description="Disordered" evidence="1">
    <location>
        <begin position="240"/>
        <end position="286"/>
    </location>
</feature>
<feature type="compositionally biased region" description="Basic and acidic residues" evidence="1">
    <location>
        <begin position="269"/>
        <end position="281"/>
    </location>
</feature>
<dbReference type="VEuPathDB" id="PlasmoDB:PVX_057190"/>
<organism evidence="2 3">
    <name type="scientific">Plasmodium vivax</name>
    <name type="common">malaria parasite P. vivax</name>
    <dbReference type="NCBI Taxonomy" id="5855"/>
    <lineage>
        <taxon>Eukaryota</taxon>
        <taxon>Sar</taxon>
        <taxon>Alveolata</taxon>
        <taxon>Apicomplexa</taxon>
        <taxon>Aconoidasida</taxon>
        <taxon>Haemosporida</taxon>
        <taxon>Plasmodiidae</taxon>
        <taxon>Plasmodium</taxon>
        <taxon>Plasmodium (Plasmodium)</taxon>
    </lineage>
</organism>
<sequence length="466" mass="53967">MPECSGHSGKYFNYDCYIRLRNYYDKVDKYERDKEIFRKYMSTSLKKVTFESPHYKLFEKLSHRLAGDGIFLKVAANNCCSYINYWLNNEIARNYIYLRDDNFQNFTNFAKSYAEDRKSHNIYNRDSCETYLKPLYNEDNYNRTTVLYEMYDLYNLTTRYYAENNKQRICDYYSTINRYYKDMKEAHPQDTELNEKLKYFKHVVHTSEKSHKTLCGYDVTSLMVLPEDIKPVEVISETPVSQLSTLPDTDTQTSNELERSQTESVTVKPAEEFVESPHPELESPSSPLLQTLPSELQAAHLRDTYGTSESYESSRRALEGVNLELSQNTYAGKLKGQRLKPGSDYTEGLIYNDTLQNPHFSKNVGLENLGRKSLDDGFLGKVQGFFTETLGQVEPAPILGVSGGMGALFLLFKYTPVGSFFGGRRGRMHRIPNNFGEYYAGFVPGFAEQDYGNFGNERYNISYRPE</sequence>
<evidence type="ECO:0000313" key="2">
    <source>
        <dbReference type="EMBL" id="SCA60626.1"/>
    </source>
</evidence>
<protein>
    <submittedName>
        <fullName evidence="2">VIR protein</fullName>
    </submittedName>
</protein>
<dbReference type="AlphaFoldDB" id="A0A1G4E853"/>
<evidence type="ECO:0000313" key="3">
    <source>
        <dbReference type="Proteomes" id="UP000305196"/>
    </source>
</evidence>
<gene>
    <name evidence="2" type="ORF">PVC01_000093800</name>
</gene>
<feature type="compositionally biased region" description="Polar residues" evidence="1">
    <location>
        <begin position="240"/>
        <end position="255"/>
    </location>
</feature>
<name>A0A1G4E853_PLAVI</name>
<dbReference type="VEuPathDB" id="PlasmoDB:PVW1_120089700"/>
<evidence type="ECO:0000256" key="1">
    <source>
        <dbReference type="SAM" id="MobiDB-lite"/>
    </source>
</evidence>
<dbReference type="Proteomes" id="UP000305196">
    <property type="component" value="Unassembled WGS sequence"/>
</dbReference>
<reference evidence="2 3" key="1">
    <citation type="submission" date="2016-07" db="EMBL/GenBank/DDBJ databases">
        <authorList>
            <consortium name="Pathogen Informatics"/>
        </authorList>
    </citation>
    <scope>NUCLEOTIDE SEQUENCE [LARGE SCALE GENOMIC DNA]</scope>
</reference>
<dbReference type="VEuPathDB" id="PlasmoDB:PVPAM_080008600"/>
<dbReference type="EMBL" id="FLYI01000355">
    <property type="protein sequence ID" value="SCA60626.1"/>
    <property type="molecule type" value="Genomic_DNA"/>
</dbReference>